<evidence type="ECO:0000256" key="10">
    <source>
        <dbReference type="SAM" id="Phobius"/>
    </source>
</evidence>
<dbReference type="OrthoDB" id="6612291at2759"/>
<dbReference type="GO" id="GO:0008643">
    <property type="term" value="P:carbohydrate transport"/>
    <property type="evidence" value="ECO:0000318"/>
    <property type="project" value="GO_Central"/>
</dbReference>
<keyword evidence="4 10" id="KW-0812">Transmembrane</keyword>
<dbReference type="InterPro" id="IPR036259">
    <property type="entry name" value="MFS_trans_sf"/>
</dbReference>
<dbReference type="PANTHER" id="PTHR48022:SF77">
    <property type="entry name" value="MAJOR FACILITATOR SUPERFAMILY (MFS) PROFILE DOMAIN-CONTAINING PROTEIN"/>
    <property type="match status" value="1"/>
</dbReference>
<feature type="transmembrane region" description="Helical" evidence="10">
    <location>
        <begin position="291"/>
        <end position="313"/>
    </location>
</feature>
<dbReference type="InParanoid" id="A0A0D1CV43"/>
<evidence type="ECO:0000256" key="1">
    <source>
        <dbReference type="ARBA" id="ARBA00004141"/>
    </source>
</evidence>
<name>A0A0D1CV43_MYCMD</name>
<dbReference type="PRINTS" id="PR00171">
    <property type="entry name" value="SUGRTRNSPORT"/>
</dbReference>
<dbReference type="PROSITE" id="PS00217">
    <property type="entry name" value="SUGAR_TRANSPORT_2"/>
    <property type="match status" value="1"/>
</dbReference>
<dbReference type="InterPro" id="IPR005829">
    <property type="entry name" value="Sugar_transporter_CS"/>
</dbReference>
<organism evidence="12 13">
    <name type="scientific">Mycosarcoma maydis</name>
    <name type="common">Corn smut fungus</name>
    <name type="synonym">Ustilago maydis</name>
    <dbReference type="NCBI Taxonomy" id="5270"/>
    <lineage>
        <taxon>Eukaryota</taxon>
        <taxon>Fungi</taxon>
        <taxon>Dikarya</taxon>
        <taxon>Basidiomycota</taxon>
        <taxon>Ustilaginomycotina</taxon>
        <taxon>Ustilaginomycetes</taxon>
        <taxon>Ustilaginales</taxon>
        <taxon>Ustilaginaceae</taxon>
        <taxon>Mycosarcoma</taxon>
    </lineage>
</organism>
<feature type="transmembrane region" description="Helical" evidence="10">
    <location>
        <begin position="434"/>
        <end position="458"/>
    </location>
</feature>
<gene>
    <name evidence="12" type="ORF">UMAG_01476</name>
</gene>
<comment type="catalytic activity">
    <reaction evidence="7">
        <text>myo-inositol(out) + H(+)(out) = myo-inositol(in) + H(+)(in)</text>
        <dbReference type="Rhea" id="RHEA:60364"/>
        <dbReference type="ChEBI" id="CHEBI:15378"/>
        <dbReference type="ChEBI" id="CHEBI:17268"/>
    </reaction>
</comment>
<feature type="region of interest" description="Disordered" evidence="9">
    <location>
        <begin position="530"/>
        <end position="578"/>
    </location>
</feature>
<dbReference type="RefSeq" id="XP_011387534.1">
    <property type="nucleotide sequence ID" value="XM_011389232.1"/>
</dbReference>
<dbReference type="eggNOG" id="KOG0254">
    <property type="taxonomic scope" value="Eukaryota"/>
</dbReference>
<evidence type="ECO:0000313" key="13">
    <source>
        <dbReference type="Proteomes" id="UP000000561"/>
    </source>
</evidence>
<dbReference type="KEGG" id="uma:UMAG_01476"/>
<keyword evidence="13" id="KW-1185">Reference proteome</keyword>
<evidence type="ECO:0000256" key="8">
    <source>
        <dbReference type="RuleBase" id="RU003346"/>
    </source>
</evidence>
<sequence length="578" mass="62584">MAGAVPAASPGGVTVGETKLWSQANVRPIFFCALAVIGAILYGYDGTYFTGILEMDRFKRDFGVINPDNGQYEIPSNDQSLYASIVQAGEVVGSLLAAPLGDYVGRRGGFFGACTLVALGVVLQLVTVGSKALLTLGRGVLGAGVGVISNCTPLYLSEIAPTAIRGAIVSSWQLMLAIGQVIGACIAQGTKDIDSTWSYRIPIIFNLFFVAVLVAAQFIIPESPRWLIQKNRDEKALAALKRVNKGQKDDVRDKVIALEYNAFRQARADELELSGEGGWKSLMHGVELRKFACVLGILIGQQIGGVQFIFSYTVTFMTAVGLKDAFIITIIVDVIEVVGVLCSFLLVNRFGRRPLILWTSVPMFISLFVVAGIGTKGLPPRGESLPWPGVISVTEGRTIAAMICIYVFFFNLAWGPLAWVVASELAVGKNRSKIMSVGTACFWIIAWAVTFTLPYLFYNAGLGAQIGWIYGVGTLIAMTFVYFYIPETFGRSLEEINEMLEARVPTRKWTTYMTQQERVLVDQSRHLDDDSALGTKPSNVSLTASNADDKKLDAKDGSGAPSQDRNPTRLGTSDVDSV</sequence>
<feature type="transmembrane region" description="Helical" evidence="10">
    <location>
        <begin position="398"/>
        <end position="422"/>
    </location>
</feature>
<reference evidence="12 13" key="1">
    <citation type="journal article" date="2006" name="Nature">
        <title>Insights from the genome of the biotrophic fungal plant pathogen Ustilago maydis.</title>
        <authorList>
            <person name="Kamper J."/>
            <person name="Kahmann R."/>
            <person name="Bolker M."/>
            <person name="Ma L.J."/>
            <person name="Brefort T."/>
            <person name="Saville B.J."/>
            <person name="Banuett F."/>
            <person name="Kronstad J.W."/>
            <person name="Gold S.E."/>
            <person name="Muller O."/>
            <person name="Perlin M.H."/>
            <person name="Wosten H.A."/>
            <person name="de Vries R."/>
            <person name="Ruiz-Herrera J."/>
            <person name="Reynaga-Pena C.G."/>
            <person name="Snetselaar K."/>
            <person name="McCann M."/>
            <person name="Perez-Martin J."/>
            <person name="Feldbrugge M."/>
            <person name="Basse C.W."/>
            <person name="Steinberg G."/>
            <person name="Ibeas J.I."/>
            <person name="Holloman W."/>
            <person name="Guzman P."/>
            <person name="Farman M."/>
            <person name="Stajich J.E."/>
            <person name="Sentandreu R."/>
            <person name="Gonzalez-Prieto J.M."/>
            <person name="Kennell J.C."/>
            <person name="Molina L."/>
            <person name="Schirawski J."/>
            <person name="Mendoza-Mendoza A."/>
            <person name="Greilinger D."/>
            <person name="Munch K."/>
            <person name="Rossel N."/>
            <person name="Scherer M."/>
            <person name="Vranes M."/>
            <person name="Ladendorf O."/>
            <person name="Vincon V."/>
            <person name="Fuchs U."/>
            <person name="Sandrock B."/>
            <person name="Meng S."/>
            <person name="Ho E.C."/>
            <person name="Cahill M.J."/>
            <person name="Boyce K.J."/>
            <person name="Klose J."/>
            <person name="Klosterman S.J."/>
            <person name="Deelstra H.J."/>
            <person name="Ortiz-Castellanos L."/>
            <person name="Li W."/>
            <person name="Sanchez-Alonso P."/>
            <person name="Schreier P.H."/>
            <person name="Hauser-Hahn I."/>
            <person name="Vaupel M."/>
            <person name="Koopmann E."/>
            <person name="Friedrich G."/>
            <person name="Voss H."/>
            <person name="Schluter T."/>
            <person name="Margolis J."/>
            <person name="Platt D."/>
            <person name="Swimmer C."/>
            <person name="Gnirke A."/>
            <person name="Chen F."/>
            <person name="Vysotskaia V."/>
            <person name="Mannhaupt G."/>
            <person name="Guldener U."/>
            <person name="Munsterkotter M."/>
            <person name="Haase D."/>
            <person name="Oesterheld M."/>
            <person name="Mewes H.W."/>
            <person name="Mauceli E.W."/>
            <person name="DeCaprio D."/>
            <person name="Wade C.M."/>
            <person name="Butler J."/>
            <person name="Young S."/>
            <person name="Jaffe D.B."/>
            <person name="Calvo S."/>
            <person name="Nusbaum C."/>
            <person name="Galagan J."/>
            <person name="Birren B.W."/>
        </authorList>
    </citation>
    <scope>NUCLEOTIDE SEQUENCE [LARGE SCALE GENOMIC DNA]</scope>
    <source>
        <strain evidence="13">DSM 14603 / FGSC 9021 / UM521</strain>
    </source>
</reference>
<dbReference type="GO" id="GO:0016020">
    <property type="term" value="C:membrane"/>
    <property type="evidence" value="ECO:0000318"/>
    <property type="project" value="GO_Central"/>
</dbReference>
<dbReference type="NCBIfam" id="TIGR00879">
    <property type="entry name" value="SP"/>
    <property type="match status" value="1"/>
</dbReference>
<feature type="domain" description="Major facilitator superfamily (MFS) profile" evidence="11">
    <location>
        <begin position="31"/>
        <end position="489"/>
    </location>
</feature>
<evidence type="ECO:0000256" key="7">
    <source>
        <dbReference type="ARBA" id="ARBA00049119"/>
    </source>
</evidence>
<evidence type="ECO:0000256" key="5">
    <source>
        <dbReference type="ARBA" id="ARBA00022989"/>
    </source>
</evidence>
<dbReference type="PROSITE" id="PS50850">
    <property type="entry name" value="MFS"/>
    <property type="match status" value="1"/>
</dbReference>
<dbReference type="InterPro" id="IPR005828">
    <property type="entry name" value="MFS_sugar_transport-like"/>
</dbReference>
<comment type="subcellular location">
    <subcellularLocation>
        <location evidence="1">Membrane</location>
        <topology evidence="1">Multi-pass membrane protein</topology>
    </subcellularLocation>
</comment>
<accession>A0A0D1CV43</accession>
<dbReference type="InterPro" id="IPR020846">
    <property type="entry name" value="MFS_dom"/>
</dbReference>
<dbReference type="EMBL" id="CM003142">
    <property type="protein sequence ID" value="KIS70303.1"/>
    <property type="molecule type" value="Genomic_DNA"/>
</dbReference>
<keyword evidence="6 10" id="KW-0472">Membrane</keyword>
<proteinExistence type="inferred from homology"/>
<protein>
    <recommendedName>
        <fullName evidence="11">Major facilitator superfamily (MFS) profile domain-containing protein</fullName>
    </recommendedName>
</protein>
<feature type="transmembrane region" description="Helical" evidence="10">
    <location>
        <begin position="168"/>
        <end position="189"/>
    </location>
</feature>
<feature type="compositionally biased region" description="Basic and acidic residues" evidence="9">
    <location>
        <begin position="547"/>
        <end position="556"/>
    </location>
</feature>
<evidence type="ECO:0000256" key="6">
    <source>
        <dbReference type="ARBA" id="ARBA00023136"/>
    </source>
</evidence>
<dbReference type="VEuPathDB" id="FungiDB:UMAG_01476"/>
<dbReference type="AlphaFoldDB" id="A0A0D1CV43"/>
<evidence type="ECO:0000256" key="4">
    <source>
        <dbReference type="ARBA" id="ARBA00022692"/>
    </source>
</evidence>
<feature type="transmembrane region" description="Helical" evidence="10">
    <location>
        <begin position="325"/>
        <end position="348"/>
    </location>
</feature>
<dbReference type="SUPFAM" id="SSF103473">
    <property type="entry name" value="MFS general substrate transporter"/>
    <property type="match status" value="1"/>
</dbReference>
<feature type="compositionally biased region" description="Polar residues" evidence="9">
    <location>
        <begin position="560"/>
        <end position="578"/>
    </location>
</feature>
<evidence type="ECO:0000313" key="12">
    <source>
        <dbReference type="EMBL" id="KIS70303.1"/>
    </source>
</evidence>
<dbReference type="InterPro" id="IPR050360">
    <property type="entry name" value="MFS_Sugar_Transporters"/>
</dbReference>
<dbReference type="Pfam" id="PF00083">
    <property type="entry name" value="Sugar_tr"/>
    <property type="match status" value="1"/>
</dbReference>
<dbReference type="PANTHER" id="PTHR48022">
    <property type="entry name" value="PLASTIDIC GLUCOSE TRANSPORTER 4"/>
    <property type="match status" value="1"/>
</dbReference>
<dbReference type="GO" id="GO:0005351">
    <property type="term" value="F:carbohydrate:proton symporter activity"/>
    <property type="evidence" value="ECO:0000318"/>
    <property type="project" value="GO_Central"/>
</dbReference>
<feature type="transmembrane region" description="Helical" evidence="10">
    <location>
        <begin position="355"/>
        <end position="378"/>
    </location>
</feature>
<feature type="transmembrane region" description="Helical" evidence="10">
    <location>
        <begin position="136"/>
        <end position="156"/>
    </location>
</feature>
<feature type="compositionally biased region" description="Polar residues" evidence="9">
    <location>
        <begin position="536"/>
        <end position="546"/>
    </location>
</feature>
<dbReference type="OMA" id="TIAAMIC"/>
<evidence type="ECO:0000256" key="9">
    <source>
        <dbReference type="SAM" id="MobiDB-lite"/>
    </source>
</evidence>
<feature type="transmembrane region" description="Helical" evidence="10">
    <location>
        <begin position="464"/>
        <end position="485"/>
    </location>
</feature>
<dbReference type="GeneID" id="23562482"/>
<evidence type="ECO:0000256" key="3">
    <source>
        <dbReference type="ARBA" id="ARBA00022448"/>
    </source>
</evidence>
<keyword evidence="3 8" id="KW-0813">Transport</keyword>
<feature type="transmembrane region" description="Helical" evidence="10">
    <location>
        <begin position="110"/>
        <end position="130"/>
    </location>
</feature>
<dbReference type="FunFam" id="1.20.1250.20:FF:000078">
    <property type="entry name" value="MFS maltose transporter, putative"/>
    <property type="match status" value="1"/>
</dbReference>
<dbReference type="Proteomes" id="UP000000561">
    <property type="component" value="Chromosome 3"/>
</dbReference>
<feature type="transmembrane region" description="Helical" evidence="10">
    <location>
        <begin position="28"/>
        <end position="50"/>
    </location>
</feature>
<evidence type="ECO:0000256" key="2">
    <source>
        <dbReference type="ARBA" id="ARBA00010992"/>
    </source>
</evidence>
<comment type="similarity">
    <text evidence="2 8">Belongs to the major facilitator superfamily. Sugar transporter (TC 2.A.1.1) family.</text>
</comment>
<evidence type="ECO:0000259" key="11">
    <source>
        <dbReference type="PROSITE" id="PS50850"/>
    </source>
</evidence>
<feature type="transmembrane region" description="Helical" evidence="10">
    <location>
        <begin position="201"/>
        <end position="220"/>
    </location>
</feature>
<dbReference type="Gene3D" id="1.20.1250.20">
    <property type="entry name" value="MFS general substrate transporter like domains"/>
    <property type="match status" value="1"/>
</dbReference>
<keyword evidence="5 10" id="KW-1133">Transmembrane helix</keyword>
<dbReference type="InterPro" id="IPR003663">
    <property type="entry name" value="Sugar/inositol_transpt"/>
</dbReference>